<dbReference type="SUPFAM" id="SSF56672">
    <property type="entry name" value="DNA/RNA polymerases"/>
    <property type="match status" value="1"/>
</dbReference>
<accession>A0A3M0L875</accession>
<feature type="domain" description="HIT" evidence="5">
    <location>
        <begin position="73"/>
        <end position="155"/>
    </location>
</feature>
<dbReference type="STRING" id="333673.A0A3M0L875"/>
<comment type="similarity">
    <text evidence="1">Belongs to the beta type-B retroviral polymerase family. HERV class-II K(HML-2) pol subfamily.</text>
</comment>
<evidence type="ECO:0000256" key="3">
    <source>
        <dbReference type="SAM" id="MobiDB-lite"/>
    </source>
</evidence>
<dbReference type="Proteomes" id="UP000269221">
    <property type="component" value="Unassembled WGS sequence"/>
</dbReference>
<dbReference type="EMBL" id="QRBI01000093">
    <property type="protein sequence ID" value="RMC21588.1"/>
    <property type="molecule type" value="Genomic_DNA"/>
</dbReference>
<sequence length="414" mass="46124">MVRTPEGLIHVARAPRGKNCILLRENSFRPSFILDVMFQEAKEREREPGRNRGISSFGPRKDIGPEPIGSGVVLWFRDRSPLDATLFLVMLEEPVIELSEAGDSGESLLGHVMIVGEMCVAPLGLTNGFRMVVDEGPEGGQSVYRIHLPVLGGRQGLLASAIPACCSEAPATVQFTIRRGIETSCPYLKQEIAHAIALGPVRTGPEVKNMLYSAAGNNGLSWSLWQKVPGETQRQPLQFWSQSYRGSKANNTPTEKSDREWRLTVDYRSLNEVTPSLSPAVPDMLELQYELDSKAAKWYSTIDFASAFFSIPLATKCRPQFALTWRGVQYTWNPLPQRWKHSPTICHGLIQTALEKGEAPEHLQYIGGIIVWGNTAAEVFKKGEKKSSRFSWKSASPSKRVKSRDLPKRSSSWE</sequence>
<reference evidence="6 7" key="1">
    <citation type="submission" date="2018-07" db="EMBL/GenBank/DDBJ databases">
        <title>A high quality draft genome assembly of the barn swallow (H. rustica rustica).</title>
        <authorList>
            <person name="Formenti G."/>
            <person name="Chiara M."/>
            <person name="Poveda L."/>
            <person name="Francoijs K.-J."/>
            <person name="Bonisoli-Alquati A."/>
            <person name="Canova L."/>
            <person name="Gianfranceschi L."/>
            <person name="Horner D.S."/>
            <person name="Saino N."/>
        </authorList>
    </citation>
    <scope>NUCLEOTIDE SEQUENCE [LARGE SCALE GENOMIC DNA]</scope>
    <source>
        <strain evidence="6">Chelidonia</strain>
        <tissue evidence="6">Blood</tissue>
    </source>
</reference>
<dbReference type="OrthoDB" id="672793at2759"/>
<dbReference type="Gene3D" id="3.30.70.270">
    <property type="match status" value="1"/>
</dbReference>
<dbReference type="AlphaFoldDB" id="A0A3M0L875"/>
<dbReference type="InterPro" id="IPR043128">
    <property type="entry name" value="Rev_trsase/Diguanyl_cyclase"/>
</dbReference>
<feature type="domain" description="Reverse transcriptase" evidence="4">
    <location>
        <begin position="256"/>
        <end position="366"/>
    </location>
</feature>
<dbReference type="InterPro" id="IPR036265">
    <property type="entry name" value="HIT-like_sf"/>
</dbReference>
<evidence type="ECO:0000259" key="4">
    <source>
        <dbReference type="Pfam" id="PF00078"/>
    </source>
</evidence>
<dbReference type="PANTHER" id="PTHR33064:SF29">
    <property type="entry name" value="PEPTIDASE A2 DOMAIN-CONTAINING PROTEIN-RELATED"/>
    <property type="match status" value="1"/>
</dbReference>
<dbReference type="Pfam" id="PF00078">
    <property type="entry name" value="RVT_1"/>
    <property type="match status" value="1"/>
</dbReference>
<keyword evidence="7" id="KW-1185">Reference proteome</keyword>
<evidence type="ECO:0000259" key="5">
    <source>
        <dbReference type="Pfam" id="PF01230"/>
    </source>
</evidence>
<proteinExistence type="inferred from homology"/>
<protein>
    <recommendedName>
        <fullName evidence="2">ribonuclease H</fullName>
        <ecNumber evidence="2">3.1.26.4</ecNumber>
    </recommendedName>
</protein>
<feature type="region of interest" description="Disordered" evidence="3">
    <location>
        <begin position="384"/>
        <end position="414"/>
    </location>
</feature>
<dbReference type="InterPro" id="IPR011146">
    <property type="entry name" value="HIT-like"/>
</dbReference>
<dbReference type="Gene3D" id="3.10.10.10">
    <property type="entry name" value="HIV Type 1 Reverse Transcriptase, subunit A, domain 1"/>
    <property type="match status" value="1"/>
</dbReference>
<gene>
    <name evidence="6" type="ORF">DUI87_02455</name>
</gene>
<name>A0A3M0L875_HIRRU</name>
<dbReference type="Gene3D" id="3.30.428.10">
    <property type="entry name" value="HIT-like"/>
    <property type="match status" value="1"/>
</dbReference>
<dbReference type="SUPFAM" id="SSF54197">
    <property type="entry name" value="HIT-like"/>
    <property type="match status" value="1"/>
</dbReference>
<dbReference type="Pfam" id="PF01230">
    <property type="entry name" value="HIT"/>
    <property type="match status" value="1"/>
</dbReference>
<organism evidence="6 7">
    <name type="scientific">Hirundo rustica rustica</name>
    <dbReference type="NCBI Taxonomy" id="333673"/>
    <lineage>
        <taxon>Eukaryota</taxon>
        <taxon>Metazoa</taxon>
        <taxon>Chordata</taxon>
        <taxon>Craniata</taxon>
        <taxon>Vertebrata</taxon>
        <taxon>Euteleostomi</taxon>
        <taxon>Archelosauria</taxon>
        <taxon>Archosauria</taxon>
        <taxon>Dinosauria</taxon>
        <taxon>Saurischia</taxon>
        <taxon>Theropoda</taxon>
        <taxon>Coelurosauria</taxon>
        <taxon>Aves</taxon>
        <taxon>Neognathae</taxon>
        <taxon>Neoaves</taxon>
        <taxon>Telluraves</taxon>
        <taxon>Australaves</taxon>
        <taxon>Passeriformes</taxon>
        <taxon>Sylvioidea</taxon>
        <taxon>Hirundinidae</taxon>
        <taxon>Hirundo</taxon>
    </lineage>
</organism>
<dbReference type="EC" id="3.1.26.4" evidence="2"/>
<dbReference type="InterPro" id="IPR051320">
    <property type="entry name" value="Viral_Replic_Matur_Polypro"/>
</dbReference>
<evidence type="ECO:0000313" key="6">
    <source>
        <dbReference type="EMBL" id="RMC21588.1"/>
    </source>
</evidence>
<dbReference type="GO" id="GO:0004523">
    <property type="term" value="F:RNA-DNA hybrid ribonuclease activity"/>
    <property type="evidence" value="ECO:0007669"/>
    <property type="project" value="UniProtKB-EC"/>
</dbReference>
<comment type="caution">
    <text evidence="6">The sequence shown here is derived from an EMBL/GenBank/DDBJ whole genome shotgun (WGS) entry which is preliminary data.</text>
</comment>
<dbReference type="InterPro" id="IPR043502">
    <property type="entry name" value="DNA/RNA_pol_sf"/>
</dbReference>
<evidence type="ECO:0000256" key="1">
    <source>
        <dbReference type="ARBA" id="ARBA00010879"/>
    </source>
</evidence>
<dbReference type="PANTHER" id="PTHR33064">
    <property type="entry name" value="POL PROTEIN"/>
    <property type="match status" value="1"/>
</dbReference>
<evidence type="ECO:0000256" key="2">
    <source>
        <dbReference type="ARBA" id="ARBA00012180"/>
    </source>
</evidence>
<dbReference type="InterPro" id="IPR000477">
    <property type="entry name" value="RT_dom"/>
</dbReference>
<evidence type="ECO:0000313" key="7">
    <source>
        <dbReference type="Proteomes" id="UP000269221"/>
    </source>
</evidence>